<dbReference type="AlphaFoldDB" id="A0A1G6T4T7"/>
<proteinExistence type="predicted"/>
<sequence>MTMREPSGTIFFNRLPVDLALVGALALPLGLYALLGQMPALPQKPLTAGILLLVLGVFNMVAFALVDLKEMMDQTVTALAYRLMRLTALVGYGFFYAMTFFPQLFAGH</sequence>
<name>A0A1G6T4T7_PEPNI</name>
<feature type="transmembrane region" description="Helical" evidence="1">
    <location>
        <begin position="12"/>
        <end position="34"/>
    </location>
</feature>
<dbReference type="RefSeq" id="WP_091791082.1">
    <property type="nucleotide sequence ID" value="NZ_FNAF01000002.1"/>
</dbReference>
<keyword evidence="1" id="KW-1133">Transmembrane helix</keyword>
<evidence type="ECO:0000313" key="3">
    <source>
        <dbReference type="Proteomes" id="UP000198995"/>
    </source>
</evidence>
<keyword evidence="1" id="KW-0472">Membrane</keyword>
<organism evidence="2 3">
    <name type="scientific">Peptococcus niger</name>
    <dbReference type="NCBI Taxonomy" id="2741"/>
    <lineage>
        <taxon>Bacteria</taxon>
        <taxon>Bacillati</taxon>
        <taxon>Bacillota</taxon>
        <taxon>Clostridia</taxon>
        <taxon>Eubacteriales</taxon>
        <taxon>Peptococcaceae</taxon>
        <taxon>Peptococcus</taxon>
    </lineage>
</organism>
<evidence type="ECO:0000313" key="2">
    <source>
        <dbReference type="EMBL" id="SDD23963.1"/>
    </source>
</evidence>
<gene>
    <name evidence="2" type="ORF">SAMN04489866_10252</name>
</gene>
<feature type="transmembrane region" description="Helical" evidence="1">
    <location>
        <begin position="86"/>
        <end position="105"/>
    </location>
</feature>
<accession>A0A1G6T4T7</accession>
<keyword evidence="3" id="KW-1185">Reference proteome</keyword>
<dbReference type="Proteomes" id="UP000198995">
    <property type="component" value="Unassembled WGS sequence"/>
</dbReference>
<reference evidence="2 3" key="1">
    <citation type="submission" date="2016-10" db="EMBL/GenBank/DDBJ databases">
        <authorList>
            <person name="de Groot N.N."/>
        </authorList>
    </citation>
    <scope>NUCLEOTIDE SEQUENCE [LARGE SCALE GENOMIC DNA]</scope>
    <source>
        <strain evidence="2 3">DSM 20475</strain>
    </source>
</reference>
<dbReference type="STRING" id="2741.SAMN04489866_10252"/>
<keyword evidence="1" id="KW-0812">Transmembrane</keyword>
<evidence type="ECO:0000256" key="1">
    <source>
        <dbReference type="SAM" id="Phobius"/>
    </source>
</evidence>
<dbReference type="EMBL" id="FNAF01000002">
    <property type="protein sequence ID" value="SDD23963.1"/>
    <property type="molecule type" value="Genomic_DNA"/>
</dbReference>
<protein>
    <submittedName>
        <fullName evidence="2">Uncharacterized protein</fullName>
    </submittedName>
</protein>
<feature type="transmembrane region" description="Helical" evidence="1">
    <location>
        <begin position="46"/>
        <end position="66"/>
    </location>
</feature>